<evidence type="ECO:0000256" key="1">
    <source>
        <dbReference type="PIRSR" id="PIRSR037847-1"/>
    </source>
</evidence>
<reference evidence="4 5" key="1">
    <citation type="submission" date="2019-05" db="EMBL/GenBank/DDBJ databases">
        <authorList>
            <consortium name="Pathogen Informatics"/>
        </authorList>
    </citation>
    <scope>NUCLEOTIDE SEQUENCE [LARGE SCALE GENOMIC DNA]</scope>
    <source>
        <strain evidence="4 5">NCTC503</strain>
    </source>
</reference>
<gene>
    <name evidence="4" type="primary">niaR</name>
    <name evidence="4" type="ORF">NCTC503_00014</name>
</gene>
<dbReference type="Gene3D" id="1.10.10.10">
    <property type="entry name" value="Winged helix-like DNA-binding domain superfamily/Winged helix DNA-binding domain"/>
    <property type="match status" value="1"/>
</dbReference>
<dbReference type="Pfam" id="PF08279">
    <property type="entry name" value="HTH_11"/>
    <property type="match status" value="1"/>
</dbReference>
<feature type="binding site" evidence="1">
    <location>
        <position position="63"/>
    </location>
    <ligand>
        <name>Ni(2+)</name>
        <dbReference type="ChEBI" id="CHEBI:49786"/>
    </ligand>
</feature>
<feature type="binding site" evidence="1">
    <location>
        <position position="71"/>
    </location>
    <ligand>
        <name>Ni(2+)</name>
        <dbReference type="ChEBI" id="CHEBI:49786"/>
    </ligand>
</feature>
<feature type="binding site" evidence="1">
    <location>
        <position position="130"/>
    </location>
    <ligand>
        <name>Ni(2+)</name>
        <dbReference type="ChEBI" id="CHEBI:49786"/>
    </ligand>
</feature>
<dbReference type="InterPro" id="IPR035922">
    <property type="entry name" value="3H_dom_sf"/>
</dbReference>
<dbReference type="EMBL" id="LR590481">
    <property type="protein sequence ID" value="VTQ81491.1"/>
    <property type="molecule type" value="Genomic_DNA"/>
</dbReference>
<evidence type="ECO:0000313" key="5">
    <source>
        <dbReference type="Proteomes" id="UP000308489"/>
    </source>
</evidence>
<protein>
    <submittedName>
        <fullName evidence="4">Putative small molecule binding protein (Contains 3H domain)</fullName>
    </submittedName>
</protein>
<dbReference type="GO" id="GO:0046872">
    <property type="term" value="F:metal ion binding"/>
    <property type="evidence" value="ECO:0007669"/>
    <property type="project" value="UniProtKB-KW"/>
</dbReference>
<dbReference type="Pfam" id="PF02829">
    <property type="entry name" value="3H"/>
    <property type="match status" value="1"/>
</dbReference>
<keyword evidence="1" id="KW-0533">Nickel</keyword>
<dbReference type="InterPro" id="IPR036388">
    <property type="entry name" value="WH-like_DNA-bd_sf"/>
</dbReference>
<evidence type="ECO:0000259" key="3">
    <source>
        <dbReference type="Pfam" id="PF08279"/>
    </source>
</evidence>
<dbReference type="InterPro" id="IPR036390">
    <property type="entry name" value="WH_DNA-bd_sf"/>
</dbReference>
<dbReference type="PANTHER" id="PTHR40068">
    <property type="entry name" value="TRANSCRIPTION REPRESSOR NIAR-RELATED"/>
    <property type="match status" value="1"/>
</dbReference>
<dbReference type="AlphaFoldDB" id="A0A4U9QUL6"/>
<accession>A0A4U9QUL6</accession>
<dbReference type="InterPro" id="IPR013196">
    <property type="entry name" value="HTH_11"/>
</dbReference>
<dbReference type="PIRSF" id="PIRSF037847">
    <property type="entry name" value="NiaR"/>
    <property type="match status" value="1"/>
</dbReference>
<feature type="binding site" evidence="1">
    <location>
        <position position="132"/>
    </location>
    <ligand>
        <name>Ni(2+)</name>
        <dbReference type="ChEBI" id="CHEBI:49786"/>
    </ligand>
</feature>
<feature type="domain" description="3H" evidence="2">
    <location>
        <begin position="59"/>
        <end position="155"/>
    </location>
</feature>
<proteinExistence type="predicted"/>
<dbReference type="KEGG" id="hhw:NCTC503_00014"/>
<dbReference type="InterPro" id="IPR026043">
    <property type="entry name" value="NadR"/>
</dbReference>
<dbReference type="Gene3D" id="3.30.1340.20">
    <property type="entry name" value="3H domain"/>
    <property type="match status" value="1"/>
</dbReference>
<dbReference type="SUPFAM" id="SSF75500">
    <property type="entry name" value="Putative transcriptional regulator TM1602, C-terminal domain"/>
    <property type="match status" value="1"/>
</dbReference>
<evidence type="ECO:0000259" key="2">
    <source>
        <dbReference type="Pfam" id="PF02829"/>
    </source>
</evidence>
<sequence length="160" mass="18172">MISSNTPLKGAEIAKNLKVTRQVIVKDVALLRAEGFNIIATPEGYILDNNLDSNLKKIIAVSHKREDIENELYLIIKFGGIINDVIIEHPLYGEIRAMLKISNLADLENFMRKLDRYRAEPLSKLTNGIHLHTIEAKDKDTMDCILRELEKSGYLIVEDN</sequence>
<dbReference type="Proteomes" id="UP000308489">
    <property type="component" value="Chromosome 1"/>
</dbReference>
<name>A0A4U9QUL6_HATHI</name>
<keyword evidence="5" id="KW-1185">Reference proteome</keyword>
<feature type="domain" description="Helix-turn-helix type 11" evidence="3">
    <location>
        <begin position="4"/>
        <end position="46"/>
    </location>
</feature>
<dbReference type="InterPro" id="IPR004173">
    <property type="entry name" value="3H_domain"/>
</dbReference>
<keyword evidence="1" id="KW-0479">Metal-binding</keyword>
<evidence type="ECO:0000313" key="4">
    <source>
        <dbReference type="EMBL" id="VTQ81491.1"/>
    </source>
</evidence>
<dbReference type="SUPFAM" id="SSF46785">
    <property type="entry name" value="Winged helix' DNA-binding domain"/>
    <property type="match status" value="1"/>
</dbReference>
<dbReference type="PANTHER" id="PTHR40068:SF1">
    <property type="entry name" value="TRANSCRIPTION REPRESSOR NIAR-RELATED"/>
    <property type="match status" value="1"/>
</dbReference>
<organism evidence="4 5">
    <name type="scientific">Hathewaya histolytica</name>
    <name type="common">Clostridium histolyticum</name>
    <dbReference type="NCBI Taxonomy" id="1498"/>
    <lineage>
        <taxon>Bacteria</taxon>
        <taxon>Bacillati</taxon>
        <taxon>Bacillota</taxon>
        <taxon>Clostridia</taxon>
        <taxon>Eubacteriales</taxon>
        <taxon>Clostridiaceae</taxon>
        <taxon>Hathewaya</taxon>
    </lineage>
</organism>